<comment type="caution">
    <text evidence="16">The sequence shown here is derived from an EMBL/GenBank/DDBJ whole genome shotgun (WGS) entry which is preliminary data.</text>
</comment>
<reference evidence="16" key="2">
    <citation type="submission" date="2020-09" db="EMBL/GenBank/DDBJ databases">
        <authorList>
            <person name="Sun Q."/>
            <person name="Kim S."/>
        </authorList>
    </citation>
    <scope>NUCLEOTIDE SEQUENCE</scope>
    <source>
        <strain evidence="16">KCTC 32182</strain>
    </source>
</reference>
<protein>
    <recommendedName>
        <fullName evidence="4">16S rRNA (cytosine(967)-C(5))-methyltransferase</fullName>
        <ecNumber evidence="4">2.1.1.176</ecNumber>
    </recommendedName>
    <alternativeName>
        <fullName evidence="11">16S rRNA m5C967 methyltransferase</fullName>
    </alternativeName>
    <alternativeName>
        <fullName evidence="12">rRNA (cytosine-C(5)-)-methyltransferase RsmB</fullName>
    </alternativeName>
</protein>
<dbReference type="SUPFAM" id="SSF53335">
    <property type="entry name" value="S-adenosyl-L-methionine-dependent methyltransferases"/>
    <property type="match status" value="1"/>
</dbReference>
<dbReference type="SUPFAM" id="SSF48013">
    <property type="entry name" value="NusB-like"/>
    <property type="match status" value="1"/>
</dbReference>
<dbReference type="GO" id="GO:0006355">
    <property type="term" value="P:regulation of DNA-templated transcription"/>
    <property type="evidence" value="ECO:0007669"/>
    <property type="project" value="InterPro"/>
</dbReference>
<organism evidence="16 17">
    <name type="scientific">Paludibacterium paludis</name>
    <dbReference type="NCBI Taxonomy" id="1225769"/>
    <lineage>
        <taxon>Bacteria</taxon>
        <taxon>Pseudomonadati</taxon>
        <taxon>Pseudomonadota</taxon>
        <taxon>Betaproteobacteria</taxon>
        <taxon>Neisseriales</taxon>
        <taxon>Chromobacteriaceae</taxon>
        <taxon>Paludibacterium</taxon>
    </lineage>
</organism>
<dbReference type="InterPro" id="IPR035926">
    <property type="entry name" value="NusB-like_sf"/>
</dbReference>
<dbReference type="InterPro" id="IPR049560">
    <property type="entry name" value="MeTrfase_RsmB-F_NOP2_cat"/>
</dbReference>
<dbReference type="PROSITE" id="PS01153">
    <property type="entry name" value="NOL1_NOP2_SUN"/>
    <property type="match status" value="1"/>
</dbReference>
<dbReference type="NCBIfam" id="TIGR00563">
    <property type="entry name" value="rsmB"/>
    <property type="match status" value="1"/>
</dbReference>
<keyword evidence="7 14" id="KW-0489">Methyltransferase</keyword>
<feature type="binding site" evidence="14">
    <location>
        <position position="298"/>
    </location>
    <ligand>
        <name>S-adenosyl-L-methionine</name>
        <dbReference type="ChEBI" id="CHEBI:59789"/>
    </ligand>
</feature>
<dbReference type="EMBL" id="BMYX01000004">
    <property type="protein sequence ID" value="GGY09780.1"/>
    <property type="molecule type" value="Genomic_DNA"/>
</dbReference>
<keyword evidence="8 14" id="KW-0808">Transferase</keyword>
<dbReference type="InterPro" id="IPR001678">
    <property type="entry name" value="MeTrfase_RsmB-F_NOP2_dom"/>
</dbReference>
<dbReference type="PANTHER" id="PTHR22807:SF61">
    <property type="entry name" value="NOL1_NOP2_SUN FAMILY PROTEIN _ ANTITERMINATION NUSB DOMAIN-CONTAINING PROTEIN"/>
    <property type="match status" value="1"/>
</dbReference>
<evidence type="ECO:0000256" key="12">
    <source>
        <dbReference type="ARBA" id="ARBA00031088"/>
    </source>
</evidence>
<evidence type="ECO:0000256" key="8">
    <source>
        <dbReference type="ARBA" id="ARBA00022679"/>
    </source>
</evidence>
<sequence>MSHIQALAADILATVESGQTLTDALAGVLQRHPGLAASDRGALLDISYGVQRFKGELIHVLRDLVPRALPEPALERVLLVALFQLIHTRAAEYAVVNEAVKLASGIAAGRFKGLVNGVLRNALRRKDALIAGAQARDESRYNHPLWWIKAMRRAYPSQWQDVLLAGNGHPPMTLRVNRRRSSVEASLARLAAAGIGAVASSEDAITLDVPRNVRDLPGFAEGELSVQDLGAQRAVPLLDLADGMRVLDACAAPGGKTCHMLERFDVSVTALDADPARLGRVRENLDRLGLSAELAAADAGKFKDRWSGEPFDRILADVPCSASGVVRRHPDIKWLRRPGDFEELARQQAVIMDGLWQVLATGGKMLYATCSIFPQENGVQLDAFLGRHPEAVCTYQEQLLPTEAHDGFYYALLEKR</sequence>
<dbReference type="RefSeq" id="WP_189532035.1">
    <property type="nucleotide sequence ID" value="NZ_BMYX01000004.1"/>
</dbReference>
<evidence type="ECO:0000256" key="11">
    <source>
        <dbReference type="ARBA" id="ARBA00030399"/>
    </source>
</evidence>
<accession>A0A918U8K8</accession>
<evidence type="ECO:0000256" key="2">
    <source>
        <dbReference type="ARBA" id="ARBA00004496"/>
    </source>
</evidence>
<dbReference type="Gene3D" id="1.10.940.10">
    <property type="entry name" value="NusB-like"/>
    <property type="match status" value="1"/>
</dbReference>
<reference evidence="16" key="1">
    <citation type="journal article" date="2014" name="Int. J. Syst. Evol. Microbiol.">
        <title>Complete genome sequence of Corynebacterium casei LMG S-19264T (=DSM 44701T), isolated from a smear-ripened cheese.</title>
        <authorList>
            <consortium name="US DOE Joint Genome Institute (JGI-PGF)"/>
            <person name="Walter F."/>
            <person name="Albersmeier A."/>
            <person name="Kalinowski J."/>
            <person name="Ruckert C."/>
        </authorList>
    </citation>
    <scope>NUCLEOTIDE SEQUENCE</scope>
    <source>
        <strain evidence="16">KCTC 32182</strain>
    </source>
</reference>
<feature type="domain" description="SAM-dependent MTase RsmB/NOP-type" evidence="15">
    <location>
        <begin position="162"/>
        <end position="416"/>
    </location>
</feature>
<keyword evidence="17" id="KW-1185">Reference proteome</keyword>
<keyword evidence="9 14" id="KW-0949">S-adenosyl-L-methionine</keyword>
<evidence type="ECO:0000256" key="1">
    <source>
        <dbReference type="ARBA" id="ARBA00002724"/>
    </source>
</evidence>
<evidence type="ECO:0000313" key="16">
    <source>
        <dbReference type="EMBL" id="GGY09780.1"/>
    </source>
</evidence>
<proteinExistence type="inferred from homology"/>
<evidence type="ECO:0000256" key="7">
    <source>
        <dbReference type="ARBA" id="ARBA00022603"/>
    </source>
</evidence>
<dbReference type="InterPro" id="IPR018314">
    <property type="entry name" value="RsmB/NOL1/NOP2-like_CS"/>
</dbReference>
<evidence type="ECO:0000256" key="14">
    <source>
        <dbReference type="PROSITE-ProRule" id="PRU01023"/>
    </source>
</evidence>
<feature type="binding site" evidence="14">
    <location>
        <position position="272"/>
    </location>
    <ligand>
        <name>S-adenosyl-L-methionine</name>
        <dbReference type="ChEBI" id="CHEBI:59789"/>
    </ligand>
</feature>
<dbReference type="InterPro" id="IPR023267">
    <property type="entry name" value="RCMT"/>
</dbReference>
<evidence type="ECO:0000256" key="9">
    <source>
        <dbReference type="ARBA" id="ARBA00022691"/>
    </source>
</evidence>
<comment type="catalytic activity">
    <reaction evidence="13">
        <text>cytidine(967) in 16S rRNA + S-adenosyl-L-methionine = 5-methylcytidine(967) in 16S rRNA + S-adenosyl-L-homocysteine + H(+)</text>
        <dbReference type="Rhea" id="RHEA:42748"/>
        <dbReference type="Rhea" id="RHEA-COMP:10219"/>
        <dbReference type="Rhea" id="RHEA-COMP:10220"/>
        <dbReference type="ChEBI" id="CHEBI:15378"/>
        <dbReference type="ChEBI" id="CHEBI:57856"/>
        <dbReference type="ChEBI" id="CHEBI:59789"/>
        <dbReference type="ChEBI" id="CHEBI:74483"/>
        <dbReference type="ChEBI" id="CHEBI:82748"/>
        <dbReference type="EC" id="2.1.1.176"/>
    </reaction>
</comment>
<dbReference type="PRINTS" id="PR02008">
    <property type="entry name" value="RCMTFAMILY"/>
</dbReference>
<dbReference type="InterPro" id="IPR054728">
    <property type="entry name" value="RsmB-like_ferredoxin"/>
</dbReference>
<gene>
    <name evidence="16" type="primary">rsmB</name>
    <name evidence="16" type="ORF">GCM10011289_10830</name>
</gene>
<dbReference type="NCBIfam" id="NF008149">
    <property type="entry name" value="PRK10901.1"/>
    <property type="match status" value="1"/>
</dbReference>
<dbReference type="PROSITE" id="PS51686">
    <property type="entry name" value="SAM_MT_RSMB_NOP"/>
    <property type="match status" value="1"/>
</dbReference>
<dbReference type="Gene3D" id="1.10.287.730">
    <property type="entry name" value="Helix hairpin bin"/>
    <property type="match status" value="1"/>
</dbReference>
<keyword evidence="6" id="KW-0698">rRNA processing</keyword>
<dbReference type="EC" id="2.1.1.176" evidence="4"/>
<dbReference type="AlphaFoldDB" id="A0A918U8K8"/>
<evidence type="ECO:0000256" key="4">
    <source>
        <dbReference type="ARBA" id="ARBA00012140"/>
    </source>
</evidence>
<dbReference type="Pfam" id="PF01189">
    <property type="entry name" value="Methyltr_RsmB-F"/>
    <property type="match status" value="1"/>
</dbReference>
<evidence type="ECO:0000259" key="15">
    <source>
        <dbReference type="PROSITE" id="PS51686"/>
    </source>
</evidence>
<comment type="subcellular location">
    <subcellularLocation>
        <location evidence="2">Cytoplasm</location>
    </subcellularLocation>
</comment>
<dbReference type="PANTHER" id="PTHR22807">
    <property type="entry name" value="NOP2 YEAST -RELATED NOL1/NOP2/FMU SUN DOMAIN-CONTAINING"/>
    <property type="match status" value="1"/>
</dbReference>
<dbReference type="GO" id="GO:0008649">
    <property type="term" value="F:rRNA methyltransferase activity"/>
    <property type="evidence" value="ECO:0007669"/>
    <property type="project" value="InterPro"/>
</dbReference>
<dbReference type="GO" id="GO:0005737">
    <property type="term" value="C:cytoplasm"/>
    <property type="evidence" value="ECO:0007669"/>
    <property type="project" value="UniProtKB-SubCell"/>
</dbReference>
<evidence type="ECO:0000256" key="13">
    <source>
        <dbReference type="ARBA" id="ARBA00047283"/>
    </source>
</evidence>
<evidence type="ECO:0000313" key="17">
    <source>
        <dbReference type="Proteomes" id="UP000645257"/>
    </source>
</evidence>
<comment type="similarity">
    <text evidence="3 14">Belongs to the class I-like SAM-binding methyltransferase superfamily. RsmB/NOP family.</text>
</comment>
<dbReference type="Gene3D" id="3.40.50.150">
    <property type="entry name" value="Vaccinia Virus protein VP39"/>
    <property type="match status" value="1"/>
</dbReference>
<name>A0A918U8K8_9NEIS</name>
<dbReference type="InterPro" id="IPR029063">
    <property type="entry name" value="SAM-dependent_MTases_sf"/>
</dbReference>
<dbReference type="FunFam" id="3.40.50.150:FF:000022">
    <property type="entry name" value="Ribosomal RNA small subunit methyltransferase B"/>
    <property type="match status" value="1"/>
</dbReference>
<dbReference type="Gene3D" id="3.30.70.1170">
    <property type="entry name" value="Sun protein, domain 3"/>
    <property type="match status" value="1"/>
</dbReference>
<dbReference type="GO" id="GO:0003723">
    <property type="term" value="F:RNA binding"/>
    <property type="evidence" value="ECO:0007669"/>
    <property type="project" value="UniProtKB-UniRule"/>
</dbReference>
<dbReference type="InterPro" id="IPR006027">
    <property type="entry name" value="NusB_RsmB_TIM44"/>
</dbReference>
<dbReference type="InterPro" id="IPR004573">
    <property type="entry name" value="rRNA_ssu_MeTfrase_B"/>
</dbReference>
<feature type="active site" description="Nucleophile" evidence="14">
    <location>
        <position position="370"/>
    </location>
</feature>
<evidence type="ECO:0000256" key="3">
    <source>
        <dbReference type="ARBA" id="ARBA00007494"/>
    </source>
</evidence>
<dbReference type="Pfam" id="PF01029">
    <property type="entry name" value="NusB"/>
    <property type="match status" value="1"/>
</dbReference>
<evidence type="ECO:0000256" key="5">
    <source>
        <dbReference type="ARBA" id="ARBA00022490"/>
    </source>
</evidence>
<evidence type="ECO:0000256" key="10">
    <source>
        <dbReference type="ARBA" id="ARBA00022884"/>
    </source>
</evidence>
<feature type="binding site" evidence="14">
    <location>
        <position position="317"/>
    </location>
    <ligand>
        <name>S-adenosyl-L-methionine</name>
        <dbReference type="ChEBI" id="CHEBI:59789"/>
    </ligand>
</feature>
<comment type="function">
    <text evidence="1">Specifically methylates the cytosine at position 967 (m5C967) of 16S rRNA.</text>
</comment>
<dbReference type="CDD" id="cd02440">
    <property type="entry name" value="AdoMet_MTases"/>
    <property type="match status" value="1"/>
</dbReference>
<evidence type="ECO:0000256" key="6">
    <source>
        <dbReference type="ARBA" id="ARBA00022552"/>
    </source>
</evidence>
<keyword evidence="5" id="KW-0963">Cytoplasm</keyword>
<keyword evidence="10 14" id="KW-0694">RNA-binding</keyword>
<feature type="binding site" evidence="14">
    <location>
        <begin position="250"/>
        <end position="256"/>
    </location>
    <ligand>
        <name>S-adenosyl-L-methionine</name>
        <dbReference type="ChEBI" id="CHEBI:59789"/>
    </ligand>
</feature>
<dbReference type="Pfam" id="PF22458">
    <property type="entry name" value="RsmF-B_ferredox"/>
    <property type="match status" value="1"/>
</dbReference>
<dbReference type="Proteomes" id="UP000645257">
    <property type="component" value="Unassembled WGS sequence"/>
</dbReference>